<dbReference type="InterPro" id="IPR034904">
    <property type="entry name" value="FSCA_dom_sf"/>
</dbReference>
<evidence type="ECO:0000313" key="2">
    <source>
        <dbReference type="EMBL" id="KXB36175.1"/>
    </source>
</evidence>
<comment type="caution">
    <text evidence="2">The sequence shown here is derived from an EMBL/GenBank/DDBJ whole genome shotgun (WGS) entry which is preliminary data.</text>
</comment>
<protein>
    <recommendedName>
        <fullName evidence="1">MIP18 family-like domain-containing protein</fullName>
    </recommendedName>
</protein>
<name>A0A133XYZ6_9LACT</name>
<dbReference type="Proteomes" id="UP000070422">
    <property type="component" value="Unassembled WGS sequence"/>
</dbReference>
<accession>A0A133XYZ6</accession>
<dbReference type="PANTHER" id="PTHR42831">
    <property type="entry name" value="FE-S PROTEIN MATURATION AUXILIARY FACTOR YITW"/>
    <property type="match status" value="1"/>
</dbReference>
<dbReference type="InterPro" id="IPR002744">
    <property type="entry name" value="MIP18-like"/>
</dbReference>
<evidence type="ECO:0000313" key="3">
    <source>
        <dbReference type="Proteomes" id="UP000070422"/>
    </source>
</evidence>
<dbReference type="PATRIC" id="fig|87541.4.peg.1020"/>
<dbReference type="PANTHER" id="PTHR42831:SF1">
    <property type="entry name" value="FE-S PROTEIN MATURATION AUXILIARY FACTOR YITW"/>
    <property type="match status" value="1"/>
</dbReference>
<organism evidence="2 3">
    <name type="scientific">Aerococcus christensenii</name>
    <dbReference type="NCBI Taxonomy" id="87541"/>
    <lineage>
        <taxon>Bacteria</taxon>
        <taxon>Bacillati</taxon>
        <taxon>Bacillota</taxon>
        <taxon>Bacilli</taxon>
        <taxon>Lactobacillales</taxon>
        <taxon>Aerococcaceae</taxon>
        <taxon>Aerococcus</taxon>
    </lineage>
</organism>
<dbReference type="Gene3D" id="3.30.300.130">
    <property type="entry name" value="Fe-S cluster assembly (FSCA)"/>
    <property type="match status" value="1"/>
</dbReference>
<reference evidence="2 3" key="1">
    <citation type="submission" date="2016-01" db="EMBL/GenBank/DDBJ databases">
        <authorList>
            <person name="Oliw E.H."/>
        </authorList>
    </citation>
    <scope>NUCLEOTIDE SEQUENCE [LARGE SCALE GENOMIC DNA]</scope>
    <source>
        <strain evidence="2 3">KA00635</strain>
    </source>
</reference>
<dbReference type="STRING" id="87541.AWM71_03185"/>
<dbReference type="EMBL" id="LSCQ01000047">
    <property type="protein sequence ID" value="KXB36175.1"/>
    <property type="molecule type" value="Genomic_DNA"/>
</dbReference>
<dbReference type="AlphaFoldDB" id="A0A133XYZ6"/>
<dbReference type="Pfam" id="PF01883">
    <property type="entry name" value="FeS_assembly_P"/>
    <property type="match status" value="1"/>
</dbReference>
<sequence>MKRVKKTDFFKKECHFYSFVIRERKESNVMNRETPPQSFRDFIRRGGLPDLNSYLEDKEEKDFYEDLQNKSEEKYQSVIEALGHILDPELGVDLINLGLIYGVFVKKEDAAFVKVRMTLTTPACPQIDELIDQMLRALNSLEWVSETKVVITFEPSWTPDRMSLYAKIALGFA</sequence>
<proteinExistence type="predicted"/>
<gene>
    <name evidence="2" type="ORF">HMPREF3187_01029</name>
</gene>
<dbReference type="SUPFAM" id="SSF117916">
    <property type="entry name" value="Fe-S cluster assembly (FSCA) domain-like"/>
    <property type="match status" value="1"/>
</dbReference>
<feature type="domain" description="MIP18 family-like" evidence="1">
    <location>
        <begin position="76"/>
        <end position="149"/>
    </location>
</feature>
<dbReference type="InterPro" id="IPR052339">
    <property type="entry name" value="Fe-S_Maturation_MIP18"/>
</dbReference>
<evidence type="ECO:0000259" key="1">
    <source>
        <dbReference type="Pfam" id="PF01883"/>
    </source>
</evidence>